<sequence>MPRQLSFVQQIQKLYKGKNIDAAVSLQKSVLGSEDLIISVNKKTAVGKRGTKSSKGMVPESTLQYFLELGLNIQELESSNMEESVEEIQEKLSPEASFANIIENLEKYSTEKKEVILSNKSKLLSILKTYSPIKKDNYEFGLSLNLRPNRRLIAFEWNDRKRVREYSQRPDFPNLWECRACYRIYKRLSTPGVVRIHECSERVARPHLYYVSDIVFLPDEHSCKPMDYLLVMHYQKLLHEGNVPGARSMRQKINFIYGECDFA</sequence>
<accession>A0A914XZA1</accession>
<dbReference type="WBParaSite" id="PSU_v2.g13277.t1">
    <property type="protein sequence ID" value="PSU_v2.g13277.t1"/>
    <property type="gene ID" value="PSU_v2.g13277"/>
</dbReference>
<organism evidence="1 2">
    <name type="scientific">Panagrolaimus superbus</name>
    <dbReference type="NCBI Taxonomy" id="310955"/>
    <lineage>
        <taxon>Eukaryota</taxon>
        <taxon>Metazoa</taxon>
        <taxon>Ecdysozoa</taxon>
        <taxon>Nematoda</taxon>
        <taxon>Chromadorea</taxon>
        <taxon>Rhabditida</taxon>
        <taxon>Tylenchina</taxon>
        <taxon>Panagrolaimomorpha</taxon>
        <taxon>Panagrolaimoidea</taxon>
        <taxon>Panagrolaimidae</taxon>
        <taxon>Panagrolaimus</taxon>
    </lineage>
</organism>
<evidence type="ECO:0000313" key="1">
    <source>
        <dbReference type="Proteomes" id="UP000887577"/>
    </source>
</evidence>
<dbReference type="Proteomes" id="UP000887577">
    <property type="component" value="Unplaced"/>
</dbReference>
<dbReference type="AlphaFoldDB" id="A0A914XZA1"/>
<reference evidence="2" key="1">
    <citation type="submission" date="2022-11" db="UniProtKB">
        <authorList>
            <consortium name="WormBaseParasite"/>
        </authorList>
    </citation>
    <scope>IDENTIFICATION</scope>
</reference>
<protein>
    <submittedName>
        <fullName evidence="2">Uncharacterized protein</fullName>
    </submittedName>
</protein>
<name>A0A914XZA1_9BILA</name>
<keyword evidence="1" id="KW-1185">Reference proteome</keyword>
<evidence type="ECO:0000313" key="2">
    <source>
        <dbReference type="WBParaSite" id="PSU_v2.g13277.t1"/>
    </source>
</evidence>
<proteinExistence type="predicted"/>